<reference evidence="2 3" key="1">
    <citation type="journal article" date="2006" name="Int. J. Syst. Evol. Microbiol.">
        <title>Myroides pelagicus sp. nov., isolated from seawater in Thailand.</title>
        <authorList>
            <person name="Yoon J."/>
            <person name="Maneerat S."/>
            <person name="Kawai F."/>
            <person name="Yokota A."/>
        </authorList>
    </citation>
    <scope>NUCLEOTIDE SEQUENCE [LARGE SCALE GENOMIC DNA]</scope>
    <source>
        <strain evidence="2 3">SM1T</strain>
    </source>
</reference>
<comment type="caution">
    <text evidence="2">The sequence shown here is derived from an EMBL/GenBank/DDBJ whole genome shotgun (WGS) entry which is preliminary data.</text>
</comment>
<dbReference type="PROSITE" id="PS51257">
    <property type="entry name" value="PROKAR_LIPOPROTEIN"/>
    <property type="match status" value="1"/>
</dbReference>
<dbReference type="EMBL" id="WMJY01000038">
    <property type="protein sequence ID" value="MTH30730.1"/>
    <property type="molecule type" value="Genomic_DNA"/>
</dbReference>
<name>A0A7K1GPS2_9FLAO</name>
<feature type="chain" id="PRO_5029775289" description="PEGA domain-containing protein" evidence="1">
    <location>
        <begin position="27"/>
        <end position="472"/>
    </location>
</feature>
<sequence length="472" mass="52813">MKKVLMFLMASTFLLLGIGCSSDSNSTPEVLKQLELKASIDDIVVEESVTFSVTADGVAIKDVKIYANDVEIQKVYKFIKEGTYTVIAKAKGYENSKPITIKVNKKGSRKLILSADKDELKVGEQLTFKVMFNNEVIKDAVITSTNGGLVSDPTWTPTEAGTYSFTAKKDGFEASDVFVVTVFEKEKQKISLTVDKTEVKAGEKVTFSVKVNGEVLEGAMVKLLTGNPLDGLYWEPQEVGQYTFIAVKEGYLDSNMITVKVIENPLFVKEYIIVDGKKYTVDKDKTKLFAYTDASLSNQIKIYKSSYVNDNGVKVEFAYSLFYVALYSHDYEASNGKVVKGAEIRLSKMVLQDLELGEVILPGENSDLEINLGGDAYMKDKRVEIKSDWIQTYIVDLHGLNDEYGELSLAHNPAIQDFVLSYNSRVQSMFYKSDKEVSAFANNSFSEFSEYKNQIKAGLKQLELLKARKNRR</sequence>
<dbReference type="AlphaFoldDB" id="A0A7K1GPS2"/>
<organism evidence="2 3">
    <name type="scientific">Myroides pelagicus</name>
    <dbReference type="NCBI Taxonomy" id="270914"/>
    <lineage>
        <taxon>Bacteria</taxon>
        <taxon>Pseudomonadati</taxon>
        <taxon>Bacteroidota</taxon>
        <taxon>Flavobacteriia</taxon>
        <taxon>Flavobacteriales</taxon>
        <taxon>Flavobacteriaceae</taxon>
        <taxon>Myroides</taxon>
    </lineage>
</organism>
<evidence type="ECO:0000313" key="3">
    <source>
        <dbReference type="Proteomes" id="UP000488936"/>
    </source>
</evidence>
<evidence type="ECO:0000256" key="1">
    <source>
        <dbReference type="SAM" id="SignalP"/>
    </source>
</evidence>
<evidence type="ECO:0008006" key="4">
    <source>
        <dbReference type="Google" id="ProtNLM"/>
    </source>
</evidence>
<dbReference type="OrthoDB" id="1421581at2"/>
<keyword evidence="3" id="KW-1185">Reference proteome</keyword>
<protein>
    <recommendedName>
        <fullName evidence="4">PEGA domain-containing protein</fullName>
    </recommendedName>
</protein>
<gene>
    <name evidence="2" type="ORF">GJV77_12610</name>
</gene>
<evidence type="ECO:0000313" key="2">
    <source>
        <dbReference type="EMBL" id="MTH30730.1"/>
    </source>
</evidence>
<keyword evidence="1" id="KW-0732">Signal</keyword>
<dbReference type="RefSeq" id="WP_155036706.1">
    <property type="nucleotide sequence ID" value="NZ_JAYMMG010000038.1"/>
</dbReference>
<feature type="signal peptide" evidence="1">
    <location>
        <begin position="1"/>
        <end position="26"/>
    </location>
</feature>
<proteinExistence type="predicted"/>
<accession>A0A7K1GPS2</accession>
<dbReference type="Proteomes" id="UP000488936">
    <property type="component" value="Unassembled WGS sequence"/>
</dbReference>